<gene>
    <name evidence="1" type="ORF">H257_17747</name>
</gene>
<proteinExistence type="predicted"/>
<reference evidence="1" key="1">
    <citation type="submission" date="2013-12" db="EMBL/GenBank/DDBJ databases">
        <title>The Genome Sequence of Aphanomyces astaci APO3.</title>
        <authorList>
            <consortium name="The Broad Institute Genomics Platform"/>
            <person name="Russ C."/>
            <person name="Tyler B."/>
            <person name="van West P."/>
            <person name="Dieguez-Uribeondo J."/>
            <person name="Young S.K."/>
            <person name="Zeng Q."/>
            <person name="Gargeya S."/>
            <person name="Fitzgerald M."/>
            <person name="Abouelleil A."/>
            <person name="Alvarado L."/>
            <person name="Chapman S.B."/>
            <person name="Gainer-Dewar J."/>
            <person name="Goldberg J."/>
            <person name="Griggs A."/>
            <person name="Gujja S."/>
            <person name="Hansen M."/>
            <person name="Howarth C."/>
            <person name="Imamovic A."/>
            <person name="Ireland A."/>
            <person name="Larimer J."/>
            <person name="McCowan C."/>
            <person name="Murphy C."/>
            <person name="Pearson M."/>
            <person name="Poon T.W."/>
            <person name="Priest M."/>
            <person name="Roberts A."/>
            <person name="Saif S."/>
            <person name="Shea T."/>
            <person name="Sykes S."/>
            <person name="Wortman J."/>
            <person name="Nusbaum C."/>
            <person name="Birren B."/>
        </authorList>
    </citation>
    <scope>NUCLEOTIDE SEQUENCE [LARGE SCALE GENOMIC DNA]</scope>
    <source>
        <strain evidence="1">APO3</strain>
    </source>
</reference>
<organism evidence="1">
    <name type="scientific">Aphanomyces astaci</name>
    <name type="common">Crayfish plague agent</name>
    <dbReference type="NCBI Taxonomy" id="112090"/>
    <lineage>
        <taxon>Eukaryota</taxon>
        <taxon>Sar</taxon>
        <taxon>Stramenopiles</taxon>
        <taxon>Oomycota</taxon>
        <taxon>Saprolegniomycetes</taxon>
        <taxon>Saprolegniales</taxon>
        <taxon>Verrucalvaceae</taxon>
        <taxon>Aphanomyces</taxon>
    </lineage>
</organism>
<dbReference type="RefSeq" id="XP_009844940.1">
    <property type="nucleotide sequence ID" value="XM_009846638.1"/>
</dbReference>
<accession>W4FFU2</accession>
<dbReference type="GeneID" id="20819743"/>
<evidence type="ECO:0000313" key="1">
    <source>
        <dbReference type="EMBL" id="ETV65598.1"/>
    </source>
</evidence>
<protein>
    <submittedName>
        <fullName evidence="1">Uncharacterized protein</fullName>
    </submittedName>
</protein>
<dbReference type="EMBL" id="KI913230">
    <property type="protein sequence ID" value="ETV65598.1"/>
    <property type="molecule type" value="Genomic_DNA"/>
</dbReference>
<dbReference type="AlphaFoldDB" id="W4FFU2"/>
<name>W4FFU2_APHAT</name>
<sequence length="146" mass="16550">MEGGRRSETRGKDILLKACFVMHGRLSVLRQRSAAWRCGVGINTMSAFLRQQLLQLTHNRFDFFFRVDMSLVTSLLRMQQDRRLDAATVGPRDNLKVARRPGIFEGDEVHLTFIKVLLQFRGGGVEEADEASGAAELDRYVNGSHR</sequence>
<dbReference type="VEuPathDB" id="FungiDB:H257_17747"/>